<sequence>MDVTRVEICANGLESALRAQKGGADRIELCRALELNGLTPDPRTIRAAVRQLKIPIHVLIRPRAGNFCYSDNEIRIIIRQIEVARDLGCQGIVCGALTTDRKIDLLATERFIKAAGNLPFTFHRAFDSIPDQYSALEQLIDLGVGRVLTSGGKSTALEGITHLIKLQDQAKDRIEIMPGSGINPNNVNQFLEKGFSSIHSSASRTNQGKSKGSPKTQLTEVKEIIRQVRMFGPILNKG</sequence>
<dbReference type="AlphaFoldDB" id="A0A2S7KRV3"/>
<comment type="caution">
    <text evidence="3">The sequence shown here is derived from an EMBL/GenBank/DDBJ whole genome shotgun (WGS) entry which is preliminary data.</text>
</comment>
<name>A0A2S7KRV3_9FLAO</name>
<keyword evidence="4" id="KW-1185">Reference proteome</keyword>
<gene>
    <name evidence="2" type="primary">cutC</name>
    <name evidence="3" type="ORF">BST85_10955</name>
</gene>
<keyword evidence="2" id="KW-0963">Cytoplasm</keyword>
<dbReference type="PANTHER" id="PTHR12598:SF0">
    <property type="entry name" value="COPPER HOMEOSTASIS PROTEIN CUTC HOMOLOG"/>
    <property type="match status" value="1"/>
</dbReference>
<dbReference type="EMBL" id="MQUB01000001">
    <property type="protein sequence ID" value="PQB05346.1"/>
    <property type="molecule type" value="Genomic_DNA"/>
</dbReference>
<dbReference type="PANTHER" id="PTHR12598">
    <property type="entry name" value="COPPER HOMEOSTASIS PROTEIN CUTC"/>
    <property type="match status" value="1"/>
</dbReference>
<dbReference type="HAMAP" id="MF_00795">
    <property type="entry name" value="CutC"/>
    <property type="match status" value="1"/>
</dbReference>
<evidence type="ECO:0000256" key="1">
    <source>
        <dbReference type="ARBA" id="ARBA00007768"/>
    </source>
</evidence>
<dbReference type="InterPro" id="IPR005627">
    <property type="entry name" value="CutC-like"/>
</dbReference>
<dbReference type="InterPro" id="IPR036822">
    <property type="entry name" value="CutC-like_dom_sf"/>
</dbReference>
<accession>A0A2S7KRV3</accession>
<dbReference type="OrthoDB" id="9815677at2"/>
<dbReference type="Proteomes" id="UP000239800">
    <property type="component" value="Unassembled WGS sequence"/>
</dbReference>
<comment type="caution">
    <text evidence="2">Once thought to be involved in copper homeostasis, experiments in E.coli have shown this is not the case.</text>
</comment>
<proteinExistence type="inferred from homology"/>
<dbReference type="GO" id="GO:0005737">
    <property type="term" value="C:cytoplasm"/>
    <property type="evidence" value="ECO:0007669"/>
    <property type="project" value="UniProtKB-SubCell"/>
</dbReference>
<dbReference type="SUPFAM" id="SSF110395">
    <property type="entry name" value="CutC-like"/>
    <property type="match status" value="1"/>
</dbReference>
<reference evidence="3 4" key="1">
    <citation type="submission" date="2016-11" db="EMBL/GenBank/DDBJ databases">
        <title>Trade-off between light-utilization and light-protection in marine flavobacteria.</title>
        <authorList>
            <person name="Kumagai Y."/>
        </authorList>
    </citation>
    <scope>NUCLEOTIDE SEQUENCE [LARGE SCALE GENOMIC DNA]</scope>
    <source>
        <strain evidence="3 4">NBRC 107741</strain>
    </source>
</reference>
<dbReference type="GO" id="GO:0005507">
    <property type="term" value="F:copper ion binding"/>
    <property type="evidence" value="ECO:0007669"/>
    <property type="project" value="TreeGrafter"/>
</dbReference>
<evidence type="ECO:0000256" key="2">
    <source>
        <dbReference type="HAMAP-Rule" id="MF_00795"/>
    </source>
</evidence>
<organism evidence="3 4">
    <name type="scientific">Aureitalea marina</name>
    <dbReference type="NCBI Taxonomy" id="930804"/>
    <lineage>
        <taxon>Bacteria</taxon>
        <taxon>Pseudomonadati</taxon>
        <taxon>Bacteroidota</taxon>
        <taxon>Flavobacteriia</taxon>
        <taxon>Flavobacteriales</taxon>
        <taxon>Flavobacteriaceae</taxon>
        <taxon>Aureitalea</taxon>
    </lineage>
</organism>
<comment type="similarity">
    <text evidence="1 2">Belongs to the CutC family.</text>
</comment>
<comment type="subcellular location">
    <subcellularLocation>
        <location evidence="2">Cytoplasm</location>
    </subcellularLocation>
</comment>
<dbReference type="Gene3D" id="3.20.20.380">
    <property type="entry name" value="Copper homeostasis (CutC) domain"/>
    <property type="match status" value="1"/>
</dbReference>
<dbReference type="RefSeq" id="WP_104813285.1">
    <property type="nucleotide sequence ID" value="NZ_MQUB01000001.1"/>
</dbReference>
<evidence type="ECO:0000313" key="4">
    <source>
        <dbReference type="Proteomes" id="UP000239800"/>
    </source>
</evidence>
<evidence type="ECO:0000313" key="3">
    <source>
        <dbReference type="EMBL" id="PQB05346.1"/>
    </source>
</evidence>
<dbReference type="Pfam" id="PF03932">
    <property type="entry name" value="CutC"/>
    <property type="match status" value="1"/>
</dbReference>
<protein>
    <recommendedName>
        <fullName evidence="2">PF03932 family protein CutC</fullName>
    </recommendedName>
</protein>